<keyword evidence="9" id="KW-0472">Membrane</keyword>
<protein>
    <recommendedName>
        <fullName evidence="13">Phytocyanin domain-containing protein</fullName>
    </recommendedName>
</protein>
<evidence type="ECO:0000259" key="13">
    <source>
        <dbReference type="PROSITE" id="PS51485"/>
    </source>
</evidence>
<feature type="chain" id="PRO_5042172596" description="Phytocyanin domain-containing protein" evidence="12">
    <location>
        <begin position="17"/>
        <end position="136"/>
    </location>
</feature>
<accession>A0AAE1MDC9</accession>
<keyword evidence="10" id="KW-1015">Disulfide bond</keyword>
<gene>
    <name evidence="14" type="ORF">QN277_004187</name>
</gene>
<sequence length="136" mass="15024">MIVLLSTVLSPSIAMANKVYVVGDEQGWRGGVDYQAWAANKIFFVGDILVFRYVLGKDHVYQVDGPSFHNCSGLVSRVMSSGNDFIRLAAPGRQWFFGDHCYDGQKLVITVSPPPFAFPPSFPPRPAQSPSWFANP</sequence>
<keyword evidence="2" id="KW-0813">Transport</keyword>
<dbReference type="Pfam" id="PF02298">
    <property type="entry name" value="Cu_bind_like"/>
    <property type="match status" value="1"/>
</dbReference>
<feature type="domain" description="Phytocyanin" evidence="13">
    <location>
        <begin position="18"/>
        <end position="113"/>
    </location>
</feature>
<dbReference type="PROSITE" id="PS51485">
    <property type="entry name" value="PHYTOCYANIN"/>
    <property type="match status" value="1"/>
</dbReference>
<keyword evidence="11" id="KW-0325">Glycoprotein</keyword>
<organism evidence="14 15">
    <name type="scientific">Acacia crassicarpa</name>
    <name type="common">northern wattle</name>
    <dbReference type="NCBI Taxonomy" id="499986"/>
    <lineage>
        <taxon>Eukaryota</taxon>
        <taxon>Viridiplantae</taxon>
        <taxon>Streptophyta</taxon>
        <taxon>Embryophyta</taxon>
        <taxon>Tracheophyta</taxon>
        <taxon>Spermatophyta</taxon>
        <taxon>Magnoliopsida</taxon>
        <taxon>eudicotyledons</taxon>
        <taxon>Gunneridae</taxon>
        <taxon>Pentapetalae</taxon>
        <taxon>rosids</taxon>
        <taxon>fabids</taxon>
        <taxon>Fabales</taxon>
        <taxon>Fabaceae</taxon>
        <taxon>Caesalpinioideae</taxon>
        <taxon>mimosoid clade</taxon>
        <taxon>Acacieae</taxon>
        <taxon>Acacia</taxon>
    </lineage>
</organism>
<evidence type="ECO:0000256" key="3">
    <source>
        <dbReference type="ARBA" id="ARBA00022692"/>
    </source>
</evidence>
<dbReference type="GO" id="GO:0005886">
    <property type="term" value="C:plasma membrane"/>
    <property type="evidence" value="ECO:0007669"/>
    <property type="project" value="TreeGrafter"/>
</dbReference>
<evidence type="ECO:0000313" key="15">
    <source>
        <dbReference type="Proteomes" id="UP001293593"/>
    </source>
</evidence>
<dbReference type="GO" id="GO:0009055">
    <property type="term" value="F:electron transfer activity"/>
    <property type="evidence" value="ECO:0007669"/>
    <property type="project" value="InterPro"/>
</dbReference>
<evidence type="ECO:0000256" key="12">
    <source>
        <dbReference type="SAM" id="SignalP"/>
    </source>
</evidence>
<evidence type="ECO:0000256" key="8">
    <source>
        <dbReference type="ARBA" id="ARBA00023008"/>
    </source>
</evidence>
<dbReference type="GO" id="GO:0009610">
    <property type="term" value="P:response to symbiotic fungus"/>
    <property type="evidence" value="ECO:0007669"/>
    <property type="project" value="UniProtKB-ARBA"/>
</dbReference>
<evidence type="ECO:0000256" key="1">
    <source>
        <dbReference type="ARBA" id="ARBA00004479"/>
    </source>
</evidence>
<reference evidence="14" key="1">
    <citation type="submission" date="2023-10" db="EMBL/GenBank/DDBJ databases">
        <title>Chromosome-level genome of the transformable northern wattle, Acacia crassicarpa.</title>
        <authorList>
            <person name="Massaro I."/>
            <person name="Sinha N.R."/>
            <person name="Poethig S."/>
            <person name="Leichty A.R."/>
        </authorList>
    </citation>
    <scope>NUCLEOTIDE SEQUENCE</scope>
    <source>
        <strain evidence="14">Acra3RX</strain>
        <tissue evidence="14">Leaf</tissue>
    </source>
</reference>
<keyword evidence="3" id="KW-0812">Transmembrane</keyword>
<dbReference type="PANTHER" id="PTHR33021">
    <property type="entry name" value="BLUE COPPER PROTEIN"/>
    <property type="match status" value="1"/>
</dbReference>
<evidence type="ECO:0000256" key="6">
    <source>
        <dbReference type="ARBA" id="ARBA00022982"/>
    </source>
</evidence>
<dbReference type="Proteomes" id="UP001293593">
    <property type="component" value="Unassembled WGS sequence"/>
</dbReference>
<evidence type="ECO:0000256" key="9">
    <source>
        <dbReference type="ARBA" id="ARBA00023136"/>
    </source>
</evidence>
<keyword evidence="15" id="KW-1185">Reference proteome</keyword>
<dbReference type="SUPFAM" id="SSF49503">
    <property type="entry name" value="Cupredoxins"/>
    <property type="match status" value="1"/>
</dbReference>
<dbReference type="CDD" id="cd04216">
    <property type="entry name" value="Phytocyanin"/>
    <property type="match status" value="1"/>
</dbReference>
<evidence type="ECO:0000256" key="5">
    <source>
        <dbReference type="ARBA" id="ARBA00022729"/>
    </source>
</evidence>
<keyword evidence="4" id="KW-0479">Metal-binding</keyword>
<dbReference type="GO" id="GO:0046872">
    <property type="term" value="F:metal ion binding"/>
    <property type="evidence" value="ECO:0007669"/>
    <property type="project" value="UniProtKB-KW"/>
</dbReference>
<keyword evidence="8" id="KW-0186">Copper</keyword>
<evidence type="ECO:0000256" key="4">
    <source>
        <dbReference type="ARBA" id="ARBA00022723"/>
    </source>
</evidence>
<comment type="subcellular location">
    <subcellularLocation>
        <location evidence="1">Membrane</location>
        <topology evidence="1">Single-pass type I membrane protein</topology>
    </subcellularLocation>
</comment>
<comment type="caution">
    <text evidence="14">The sequence shown here is derived from an EMBL/GenBank/DDBJ whole genome shotgun (WGS) entry which is preliminary data.</text>
</comment>
<evidence type="ECO:0000256" key="10">
    <source>
        <dbReference type="ARBA" id="ARBA00023157"/>
    </source>
</evidence>
<dbReference type="Gene3D" id="2.60.40.420">
    <property type="entry name" value="Cupredoxins - blue copper proteins"/>
    <property type="match status" value="1"/>
</dbReference>
<name>A0AAE1MDC9_9FABA</name>
<evidence type="ECO:0000256" key="7">
    <source>
        <dbReference type="ARBA" id="ARBA00022989"/>
    </source>
</evidence>
<dbReference type="InterPro" id="IPR008972">
    <property type="entry name" value="Cupredoxin"/>
</dbReference>
<dbReference type="AlphaFoldDB" id="A0AAE1MDC9"/>
<dbReference type="FunFam" id="2.60.40.420:FF:000067">
    <property type="entry name" value="Cupredoxin superfamily protein"/>
    <property type="match status" value="1"/>
</dbReference>
<keyword evidence="6" id="KW-0249">Electron transport</keyword>
<dbReference type="InterPro" id="IPR039391">
    <property type="entry name" value="Phytocyanin-like"/>
</dbReference>
<dbReference type="PANTHER" id="PTHR33021:SF533">
    <property type="entry name" value="PHYTOCYANIN DOMAIN-CONTAINING PROTEIN"/>
    <property type="match status" value="1"/>
</dbReference>
<feature type="signal peptide" evidence="12">
    <location>
        <begin position="1"/>
        <end position="16"/>
    </location>
</feature>
<evidence type="ECO:0000256" key="11">
    <source>
        <dbReference type="ARBA" id="ARBA00023180"/>
    </source>
</evidence>
<dbReference type="EMBL" id="JAWXYG010000010">
    <property type="protein sequence ID" value="KAK4261145.1"/>
    <property type="molecule type" value="Genomic_DNA"/>
</dbReference>
<evidence type="ECO:0000256" key="2">
    <source>
        <dbReference type="ARBA" id="ARBA00022448"/>
    </source>
</evidence>
<dbReference type="InterPro" id="IPR003245">
    <property type="entry name" value="Phytocyanin_dom"/>
</dbReference>
<proteinExistence type="predicted"/>
<evidence type="ECO:0000313" key="14">
    <source>
        <dbReference type="EMBL" id="KAK4261145.1"/>
    </source>
</evidence>
<keyword evidence="5 12" id="KW-0732">Signal</keyword>
<keyword evidence="7" id="KW-1133">Transmembrane helix</keyword>